<accession>A0A8D8L6X5</accession>
<sequence>MCRLDLHGHQIAAHSVQHAGDQPGLLRLPDDVHDGPANGNELLSRDVGVWTNDVPGLRHVGIAVWLRVDLEYDHDRLRSLQCDRERLVRYTDDLQQCSAEDRLHLGQLTSMDPGSDVRMESIRPRGQHDRLWN</sequence>
<proteinExistence type="predicted"/>
<dbReference type="EMBL" id="HBUE01085911">
    <property type="protein sequence ID" value="CAG6479650.1"/>
    <property type="molecule type" value="Transcribed_RNA"/>
</dbReference>
<evidence type="ECO:0000313" key="2">
    <source>
        <dbReference type="EMBL" id="CAG6600527.1"/>
    </source>
</evidence>
<protein>
    <submittedName>
        <fullName evidence="2">(northern house mosquito) hypothetical protein</fullName>
    </submittedName>
</protein>
<feature type="compositionally biased region" description="Basic and acidic residues" evidence="1">
    <location>
        <begin position="115"/>
        <end position="133"/>
    </location>
</feature>
<evidence type="ECO:0000256" key="1">
    <source>
        <dbReference type="SAM" id="MobiDB-lite"/>
    </source>
</evidence>
<organism evidence="2">
    <name type="scientific">Culex pipiens</name>
    <name type="common">House mosquito</name>
    <dbReference type="NCBI Taxonomy" id="7175"/>
    <lineage>
        <taxon>Eukaryota</taxon>
        <taxon>Metazoa</taxon>
        <taxon>Ecdysozoa</taxon>
        <taxon>Arthropoda</taxon>
        <taxon>Hexapoda</taxon>
        <taxon>Insecta</taxon>
        <taxon>Pterygota</taxon>
        <taxon>Neoptera</taxon>
        <taxon>Endopterygota</taxon>
        <taxon>Diptera</taxon>
        <taxon>Nematocera</taxon>
        <taxon>Culicoidea</taxon>
        <taxon>Culicidae</taxon>
        <taxon>Culicinae</taxon>
        <taxon>Culicini</taxon>
        <taxon>Culex</taxon>
        <taxon>Culex</taxon>
    </lineage>
</organism>
<name>A0A8D8L6X5_CULPI</name>
<dbReference type="AlphaFoldDB" id="A0A8D8L6X5"/>
<feature type="region of interest" description="Disordered" evidence="1">
    <location>
        <begin position="107"/>
        <end position="133"/>
    </location>
</feature>
<reference evidence="2" key="1">
    <citation type="submission" date="2021-05" db="EMBL/GenBank/DDBJ databases">
        <authorList>
            <person name="Alioto T."/>
            <person name="Alioto T."/>
            <person name="Gomez Garrido J."/>
        </authorList>
    </citation>
    <scope>NUCLEOTIDE SEQUENCE</scope>
</reference>
<dbReference type="EMBL" id="HBUE01238739">
    <property type="protein sequence ID" value="CAG6548309.1"/>
    <property type="molecule type" value="Transcribed_RNA"/>
</dbReference>
<dbReference type="EMBL" id="HBUE01345712">
    <property type="protein sequence ID" value="CAG6600527.1"/>
    <property type="molecule type" value="Transcribed_RNA"/>
</dbReference>